<dbReference type="PANTHER" id="PTHR47332:SF4">
    <property type="entry name" value="SET DOMAIN-CONTAINING PROTEIN 5"/>
    <property type="match status" value="1"/>
</dbReference>
<feature type="domain" description="SET" evidence="2">
    <location>
        <begin position="38"/>
        <end position="201"/>
    </location>
</feature>
<organism evidence="4 5">
    <name type="scientific">Nitzschia inconspicua</name>
    <dbReference type="NCBI Taxonomy" id="303405"/>
    <lineage>
        <taxon>Eukaryota</taxon>
        <taxon>Sar</taxon>
        <taxon>Stramenopiles</taxon>
        <taxon>Ochrophyta</taxon>
        <taxon>Bacillariophyta</taxon>
        <taxon>Bacillariophyceae</taxon>
        <taxon>Bacillariophycidae</taxon>
        <taxon>Bacillariales</taxon>
        <taxon>Bacillariaceae</taxon>
        <taxon>Nitzschia</taxon>
    </lineage>
</organism>
<protein>
    <submittedName>
        <fullName evidence="4">SET methyltransferase domain containing protein</fullName>
    </submittedName>
</protein>
<sequence>MVSSPTKSPQEEDYEYNRSKDDVKYSFTSSDSSVLSSPFFHVRPTLQNGFGCFASVDIPRHTVILIEQHPLIYGPQLELALDHHESGKHSCQEDDDTYLRDVCRLSFQQRQLLWQMHDQYNSNDTNNNIHKHQNEHKRLWGIFYSNAFYNDELECNSLYYWAAKFNHSCRPTVGYDFDGPSMRLWTTRFVNKGEELHDCYSDVVYHQPADRRQLYLLSKYHFFCQCVACRCGSLTENDNDDDDDLIQEQSDVRRWRIQQIAKNLHDELGIDFLYSPTLEEEVEQIVMASENNQGEESHHSHGSINDSEGTLSTTFPTSAAKKIYHHANRPTSPTPSKQHNNNSMSRRIQQPKTRHLDLVLEYLDLLQQEGIDHDTLDVWMLAYDLAVFVQATHILQHYRLADTCWQLQILHKGQQHPTTLSLQEKLEKKVSMA</sequence>
<dbReference type="GO" id="GO:0008168">
    <property type="term" value="F:methyltransferase activity"/>
    <property type="evidence" value="ECO:0007669"/>
    <property type="project" value="UniProtKB-KW"/>
</dbReference>
<dbReference type="CDD" id="cd20071">
    <property type="entry name" value="SET_SMYD"/>
    <property type="match status" value="1"/>
</dbReference>
<dbReference type="GO" id="GO:0032259">
    <property type="term" value="P:methylation"/>
    <property type="evidence" value="ECO:0007669"/>
    <property type="project" value="UniProtKB-KW"/>
</dbReference>
<gene>
    <name evidence="4" type="ORF">IV203_020148</name>
    <name evidence="3" type="ORF">IV203_020338</name>
</gene>
<dbReference type="Pfam" id="PF00856">
    <property type="entry name" value="SET"/>
    <property type="match status" value="1"/>
</dbReference>
<evidence type="ECO:0000256" key="1">
    <source>
        <dbReference type="SAM" id="MobiDB-lite"/>
    </source>
</evidence>
<feature type="region of interest" description="Disordered" evidence="1">
    <location>
        <begin position="326"/>
        <end position="350"/>
    </location>
</feature>
<accession>A0A9K3Q588</accession>
<feature type="compositionally biased region" description="Polar residues" evidence="1">
    <location>
        <begin position="302"/>
        <end position="311"/>
    </location>
</feature>
<dbReference type="OrthoDB" id="421681at2759"/>
<dbReference type="AlphaFoldDB" id="A0A9K3Q588"/>
<evidence type="ECO:0000313" key="5">
    <source>
        <dbReference type="Proteomes" id="UP000693970"/>
    </source>
</evidence>
<keyword evidence="5" id="KW-1185">Reference proteome</keyword>
<dbReference type="PANTHER" id="PTHR47332">
    <property type="entry name" value="SET DOMAIN-CONTAINING PROTEIN 5"/>
    <property type="match status" value="1"/>
</dbReference>
<feature type="compositionally biased region" description="Polar residues" evidence="1">
    <location>
        <begin position="329"/>
        <end position="350"/>
    </location>
</feature>
<reference evidence="4" key="1">
    <citation type="journal article" date="2021" name="Sci. Rep.">
        <title>Diploid genomic architecture of Nitzschia inconspicua, an elite biomass production diatom.</title>
        <authorList>
            <person name="Oliver A."/>
            <person name="Podell S."/>
            <person name="Pinowska A."/>
            <person name="Traller J.C."/>
            <person name="Smith S.R."/>
            <person name="McClure R."/>
            <person name="Beliaev A."/>
            <person name="Bohutskyi P."/>
            <person name="Hill E.A."/>
            <person name="Rabines A."/>
            <person name="Zheng H."/>
            <person name="Allen L.Z."/>
            <person name="Kuo A."/>
            <person name="Grigoriev I.V."/>
            <person name="Allen A.E."/>
            <person name="Hazlebeck D."/>
            <person name="Allen E.E."/>
        </authorList>
    </citation>
    <scope>NUCLEOTIDE SEQUENCE</scope>
    <source>
        <strain evidence="4">Hildebrandi</strain>
    </source>
</reference>
<dbReference type="InterPro" id="IPR053185">
    <property type="entry name" value="SET_domain_protein"/>
</dbReference>
<dbReference type="EMBL" id="JAGRRH010000039">
    <property type="protein sequence ID" value="KAG7339185.1"/>
    <property type="molecule type" value="Genomic_DNA"/>
</dbReference>
<dbReference type="EMBL" id="JAGRRH010000004">
    <property type="protein sequence ID" value="KAG7371578.1"/>
    <property type="molecule type" value="Genomic_DNA"/>
</dbReference>
<evidence type="ECO:0000313" key="4">
    <source>
        <dbReference type="EMBL" id="KAG7371578.1"/>
    </source>
</evidence>
<keyword evidence="4" id="KW-0489">Methyltransferase</keyword>
<evidence type="ECO:0000259" key="2">
    <source>
        <dbReference type="PROSITE" id="PS50280"/>
    </source>
</evidence>
<name>A0A9K3Q588_9STRA</name>
<dbReference type="SMART" id="SM00317">
    <property type="entry name" value="SET"/>
    <property type="match status" value="1"/>
</dbReference>
<dbReference type="PROSITE" id="PS50280">
    <property type="entry name" value="SET"/>
    <property type="match status" value="1"/>
</dbReference>
<keyword evidence="4" id="KW-0808">Transferase</keyword>
<proteinExistence type="predicted"/>
<feature type="region of interest" description="Disordered" evidence="1">
    <location>
        <begin position="291"/>
        <end position="311"/>
    </location>
</feature>
<dbReference type="InterPro" id="IPR001214">
    <property type="entry name" value="SET_dom"/>
</dbReference>
<reference evidence="4" key="2">
    <citation type="submission" date="2021-04" db="EMBL/GenBank/DDBJ databases">
        <authorList>
            <person name="Podell S."/>
        </authorList>
    </citation>
    <scope>NUCLEOTIDE SEQUENCE</scope>
    <source>
        <strain evidence="4">Hildebrandi</strain>
    </source>
</reference>
<dbReference type="Proteomes" id="UP000693970">
    <property type="component" value="Unassembled WGS sequence"/>
</dbReference>
<comment type="caution">
    <text evidence="4">The sequence shown here is derived from an EMBL/GenBank/DDBJ whole genome shotgun (WGS) entry which is preliminary data.</text>
</comment>
<evidence type="ECO:0000313" key="3">
    <source>
        <dbReference type="EMBL" id="KAG7339185.1"/>
    </source>
</evidence>